<dbReference type="EMBL" id="CP041054">
    <property type="protein sequence ID" value="QDE47310.1"/>
    <property type="molecule type" value="Genomic_DNA"/>
</dbReference>
<accession>A0A4Y5ZNL6</accession>
<evidence type="ECO:0000313" key="2">
    <source>
        <dbReference type="Proteomes" id="UP000318237"/>
    </source>
</evidence>
<reference evidence="1 2" key="1">
    <citation type="submission" date="2019-06" db="EMBL/GenBank/DDBJ databases">
        <title>Whole genome sequencing of XDR Enterobacter.</title>
        <authorList>
            <person name="Gnana Soundari P."/>
            <person name="Vijayakumar R."/>
            <person name="Krishnan P."/>
        </authorList>
    </citation>
    <scope>NUCLEOTIDE SEQUENCE [LARGE SCALE GENOMIC DNA]</scope>
    <source>
        <strain evidence="1 2">C126</strain>
    </source>
</reference>
<organism evidence="1 2">
    <name type="scientific">Enterobacter hormaechei</name>
    <dbReference type="NCBI Taxonomy" id="158836"/>
    <lineage>
        <taxon>Bacteria</taxon>
        <taxon>Pseudomonadati</taxon>
        <taxon>Pseudomonadota</taxon>
        <taxon>Gammaproteobacteria</taxon>
        <taxon>Enterobacterales</taxon>
        <taxon>Enterobacteriaceae</taxon>
        <taxon>Enterobacter</taxon>
        <taxon>Enterobacter cloacae complex</taxon>
    </lineage>
</organism>
<dbReference type="AlphaFoldDB" id="A0A4Y5ZNL6"/>
<proteinExistence type="predicted"/>
<dbReference type="Proteomes" id="UP000318237">
    <property type="component" value="Chromosome"/>
</dbReference>
<dbReference type="PROSITE" id="PS51257">
    <property type="entry name" value="PROKAR_LIPOPROTEIN"/>
    <property type="match status" value="1"/>
</dbReference>
<sequence>MKIILTAQLLSTALTASACPHGERIHGGYGSHHTGVGVVIKHSDLYRIEAGDLSPSAHATQRLTEHPMERKGFRSGYRGLRWLL</sequence>
<evidence type="ECO:0000313" key="1">
    <source>
        <dbReference type="EMBL" id="QDE47310.1"/>
    </source>
</evidence>
<evidence type="ECO:0008006" key="3">
    <source>
        <dbReference type="Google" id="ProtNLM"/>
    </source>
</evidence>
<gene>
    <name evidence="1" type="ORF">EIN43_06965</name>
</gene>
<protein>
    <recommendedName>
        <fullName evidence="3">Lipoprotein</fullName>
    </recommendedName>
</protein>
<name>A0A4Y5ZNL6_9ENTR</name>